<dbReference type="AlphaFoldDB" id="A0A6B2R6V9"/>
<evidence type="ECO:0000313" key="6">
    <source>
        <dbReference type="EMBL" id="NDY83065.1"/>
    </source>
</evidence>
<comment type="subcellular location">
    <subcellularLocation>
        <location evidence="1">Membrane</location>
        <topology evidence="1">Multi-pass membrane protein</topology>
    </subcellularLocation>
</comment>
<feature type="transmembrane region" description="Helical" evidence="5">
    <location>
        <begin position="217"/>
        <end position="239"/>
    </location>
</feature>
<keyword evidence="3 5" id="KW-1133">Transmembrane helix</keyword>
<protein>
    <submittedName>
        <fullName evidence="6">EI24 domain-containing protein</fullName>
    </submittedName>
</protein>
<evidence type="ECO:0000256" key="4">
    <source>
        <dbReference type="ARBA" id="ARBA00023136"/>
    </source>
</evidence>
<keyword evidence="2 5" id="KW-0812">Transmembrane</keyword>
<name>A0A6B2R6V9_9BURK</name>
<feature type="transmembrane region" description="Helical" evidence="5">
    <location>
        <begin position="36"/>
        <end position="58"/>
    </location>
</feature>
<reference evidence="6" key="1">
    <citation type="submission" date="2020-02" db="EMBL/GenBank/DDBJ databases">
        <authorList>
            <person name="Chen W.-M."/>
        </authorList>
    </citation>
    <scope>NUCLEOTIDE SEQUENCE</scope>
    <source>
        <strain evidence="6">NBD-18</strain>
    </source>
</reference>
<proteinExistence type="predicted"/>
<organism evidence="6">
    <name type="scientific">Sheuella amnicola</name>
    <dbReference type="NCBI Taxonomy" id="2707330"/>
    <lineage>
        <taxon>Bacteria</taxon>
        <taxon>Pseudomonadati</taxon>
        <taxon>Pseudomonadota</taxon>
        <taxon>Betaproteobacteria</taxon>
        <taxon>Burkholderiales</taxon>
        <taxon>Alcaligenaceae</taxon>
        <taxon>Sheuella</taxon>
    </lineage>
</organism>
<dbReference type="RefSeq" id="WP_163653610.1">
    <property type="nucleotide sequence ID" value="NZ_JAAGRN010000004.1"/>
</dbReference>
<feature type="transmembrane region" description="Helical" evidence="5">
    <location>
        <begin position="147"/>
        <end position="167"/>
    </location>
</feature>
<feature type="transmembrane region" description="Helical" evidence="5">
    <location>
        <begin position="104"/>
        <end position="127"/>
    </location>
</feature>
<evidence type="ECO:0000256" key="5">
    <source>
        <dbReference type="SAM" id="Phobius"/>
    </source>
</evidence>
<comment type="caution">
    <text evidence="6">The sequence shown here is derived from an EMBL/GenBank/DDBJ whole genome shotgun (WGS) entry which is preliminary data.</text>
</comment>
<evidence type="ECO:0000256" key="1">
    <source>
        <dbReference type="ARBA" id="ARBA00004141"/>
    </source>
</evidence>
<feature type="transmembrane region" description="Helical" evidence="5">
    <location>
        <begin position="79"/>
        <end position="98"/>
    </location>
</feature>
<feature type="transmembrane region" description="Helical" evidence="5">
    <location>
        <begin position="173"/>
        <end position="190"/>
    </location>
</feature>
<gene>
    <name evidence="6" type="ORF">G3I67_07465</name>
</gene>
<dbReference type="EMBL" id="JAAGRN010000004">
    <property type="protein sequence ID" value="NDY83065.1"/>
    <property type="molecule type" value="Genomic_DNA"/>
</dbReference>
<accession>A0A6B2R6V9</accession>
<dbReference type="Pfam" id="PF07264">
    <property type="entry name" value="EI24"/>
    <property type="match status" value="1"/>
</dbReference>
<dbReference type="InterPro" id="IPR059112">
    <property type="entry name" value="CysZ/EI24"/>
</dbReference>
<evidence type="ECO:0000256" key="3">
    <source>
        <dbReference type="ARBA" id="ARBA00022989"/>
    </source>
</evidence>
<evidence type="ECO:0000256" key="2">
    <source>
        <dbReference type="ARBA" id="ARBA00022692"/>
    </source>
</evidence>
<sequence length="267" mass="29809">MSRPISYANQSSDSVGVAGVMTAFGRALRSQFHPRMLFAMLLPFFIILGAATLLLVFAMGPLAQYLDRLISESTVITDVNEWLISIGLFSLVALKAWLIPLSTLVILLPLSGILGLAVAAVCVMPMVLTHLSRRDYPDVTMMGQNSFVVSLWNAIWVSVLFAAGWLLTLPFWLVPPLGFVVSIFWWTFAFSRMMRVDAIVEHATAEERRLLIRRNNMGFWVIGLVCALLNLLPPAWIVLPVFSGLVFTHFGLESLRRLRQEQTTIDA</sequence>
<keyword evidence="4 5" id="KW-0472">Membrane</keyword>